<dbReference type="GO" id="GO:0005886">
    <property type="term" value="C:plasma membrane"/>
    <property type="evidence" value="ECO:0007669"/>
    <property type="project" value="TreeGrafter"/>
</dbReference>
<dbReference type="PANTHER" id="PTHR45138">
    <property type="entry name" value="REGULATORY COMPONENTS OF SENSORY TRANSDUCTION SYSTEM"/>
    <property type="match status" value="1"/>
</dbReference>
<keyword evidence="4" id="KW-1133">Transmembrane helix</keyword>
<dbReference type="OrthoDB" id="9803824at2"/>
<comment type="cofactor">
    <cofactor evidence="1">
        <name>Mg(2+)</name>
        <dbReference type="ChEBI" id="CHEBI:18420"/>
    </cofactor>
</comment>
<dbReference type="Gene3D" id="3.30.70.270">
    <property type="match status" value="1"/>
</dbReference>
<dbReference type="STRING" id="405444.ABB26_13780"/>
<dbReference type="Proteomes" id="UP000050864">
    <property type="component" value="Unassembled WGS sequence"/>
</dbReference>
<name>A0A0R0C0V6_9GAMM</name>
<reference evidence="6 7" key="1">
    <citation type="submission" date="2015-05" db="EMBL/GenBank/DDBJ databases">
        <title>Genome sequencing and analysis of members of genus Stenotrophomonas.</title>
        <authorList>
            <person name="Patil P.P."/>
            <person name="Midha S."/>
            <person name="Patil P.B."/>
        </authorList>
    </citation>
    <scope>NUCLEOTIDE SEQUENCE [LARGE SCALE GENOMIC DNA]</scope>
    <source>
        <strain evidence="6 7">DSM 18929</strain>
    </source>
</reference>
<feature type="transmembrane region" description="Helical" evidence="4">
    <location>
        <begin position="356"/>
        <end position="373"/>
    </location>
</feature>
<dbReference type="PROSITE" id="PS50887">
    <property type="entry name" value="GGDEF"/>
    <property type="match status" value="1"/>
</dbReference>
<feature type="transmembrane region" description="Helical" evidence="4">
    <location>
        <begin position="325"/>
        <end position="344"/>
    </location>
</feature>
<evidence type="ECO:0000313" key="7">
    <source>
        <dbReference type="Proteomes" id="UP000050864"/>
    </source>
</evidence>
<dbReference type="FunFam" id="3.30.70.270:FF:000001">
    <property type="entry name" value="Diguanylate cyclase domain protein"/>
    <property type="match status" value="1"/>
</dbReference>
<dbReference type="CDD" id="cd01949">
    <property type="entry name" value="GGDEF"/>
    <property type="match status" value="1"/>
</dbReference>
<dbReference type="Pfam" id="PF00990">
    <property type="entry name" value="GGDEF"/>
    <property type="match status" value="1"/>
</dbReference>
<evidence type="ECO:0000256" key="3">
    <source>
        <dbReference type="ARBA" id="ARBA00034247"/>
    </source>
</evidence>
<dbReference type="NCBIfam" id="TIGR00254">
    <property type="entry name" value="GGDEF"/>
    <property type="match status" value="1"/>
</dbReference>
<feature type="domain" description="GGDEF" evidence="5">
    <location>
        <begin position="420"/>
        <end position="553"/>
    </location>
</feature>
<organism evidence="6 7">
    <name type="scientific">Stenotrophomonas humi</name>
    <dbReference type="NCBI Taxonomy" id="405444"/>
    <lineage>
        <taxon>Bacteria</taxon>
        <taxon>Pseudomonadati</taxon>
        <taxon>Pseudomonadota</taxon>
        <taxon>Gammaproteobacteria</taxon>
        <taxon>Lysobacterales</taxon>
        <taxon>Lysobacteraceae</taxon>
        <taxon>Stenotrophomonas</taxon>
    </lineage>
</organism>
<evidence type="ECO:0000259" key="5">
    <source>
        <dbReference type="PROSITE" id="PS50887"/>
    </source>
</evidence>
<protein>
    <recommendedName>
        <fullName evidence="2">diguanylate cyclase</fullName>
        <ecNumber evidence="2">2.7.7.65</ecNumber>
    </recommendedName>
</protein>
<dbReference type="EC" id="2.7.7.65" evidence="2"/>
<keyword evidence="4" id="KW-0472">Membrane</keyword>
<evidence type="ECO:0000256" key="2">
    <source>
        <dbReference type="ARBA" id="ARBA00012528"/>
    </source>
</evidence>
<dbReference type="AlphaFoldDB" id="A0A0R0C0V6"/>
<dbReference type="InterPro" id="IPR029787">
    <property type="entry name" value="Nucleotide_cyclase"/>
</dbReference>
<feature type="transmembrane region" description="Helical" evidence="4">
    <location>
        <begin position="269"/>
        <end position="287"/>
    </location>
</feature>
<dbReference type="PANTHER" id="PTHR45138:SF9">
    <property type="entry name" value="DIGUANYLATE CYCLASE DGCM-RELATED"/>
    <property type="match status" value="1"/>
</dbReference>
<dbReference type="EMBL" id="LDJI01000026">
    <property type="protein sequence ID" value="KRG63051.1"/>
    <property type="molecule type" value="Genomic_DNA"/>
</dbReference>
<accession>A0A0R0C0V6</accession>
<dbReference type="InterPro" id="IPR000160">
    <property type="entry name" value="GGDEF_dom"/>
</dbReference>
<evidence type="ECO:0000256" key="4">
    <source>
        <dbReference type="SAM" id="Phobius"/>
    </source>
</evidence>
<dbReference type="GO" id="GO:1902201">
    <property type="term" value="P:negative regulation of bacterial-type flagellum-dependent cell motility"/>
    <property type="evidence" value="ECO:0007669"/>
    <property type="project" value="TreeGrafter"/>
</dbReference>
<dbReference type="Pfam" id="PF07695">
    <property type="entry name" value="7TMR-DISM_7TM"/>
    <property type="match status" value="1"/>
</dbReference>
<keyword evidence="7" id="KW-1185">Reference proteome</keyword>
<evidence type="ECO:0000256" key="1">
    <source>
        <dbReference type="ARBA" id="ARBA00001946"/>
    </source>
</evidence>
<feature type="transmembrane region" description="Helical" evidence="4">
    <location>
        <begin position="200"/>
        <end position="216"/>
    </location>
</feature>
<dbReference type="RefSeq" id="WP_057635093.1">
    <property type="nucleotide sequence ID" value="NZ_LDJI01000026.1"/>
</dbReference>
<comment type="caution">
    <text evidence="6">The sequence shown here is derived from an EMBL/GenBank/DDBJ whole genome shotgun (WGS) entry which is preliminary data.</text>
</comment>
<dbReference type="SUPFAM" id="SSF55073">
    <property type="entry name" value="Nucleotide cyclase"/>
    <property type="match status" value="1"/>
</dbReference>
<evidence type="ECO:0000313" key="6">
    <source>
        <dbReference type="EMBL" id="KRG63051.1"/>
    </source>
</evidence>
<dbReference type="InterPro" id="IPR011623">
    <property type="entry name" value="7TMR_DISM_rcpt_extracell_dom1"/>
</dbReference>
<feature type="transmembrane region" description="Helical" evidence="4">
    <location>
        <begin position="293"/>
        <end position="318"/>
    </location>
</feature>
<gene>
    <name evidence="6" type="ORF">ABB26_13780</name>
</gene>
<dbReference type="GO" id="GO:0052621">
    <property type="term" value="F:diguanylate cyclase activity"/>
    <property type="evidence" value="ECO:0007669"/>
    <property type="project" value="UniProtKB-EC"/>
</dbReference>
<sequence>MADGGGAKGGRSSRAWAVRLLILLLVLLWPVAGMAQALQVDRDFLLLGEATDQQAPVRVCTPEILARLTHVIQVQPPVGGWPGAPQALDVFNVFAGEVMISHGERQVCGHMQDARTRDSRFRAGIGMVMVPKAGNTDPILVAWEPPLKSRWIPTVRLGAPSPVQQSDTARLLIRTACIAIALALALSALMGYFTTRGRDFLTYALVCVLLVVWQSILSGLSGYPEPWLPVGRAAPVWMVAISALSYGVMIWMLWRLCGGRRAVRNSRRAMLWMTAALGLVALLTPFMSHHMLAVTAVALDGVFAAACVIALGVGFVSLRRGHYHVVDGIVAVVPLLMLMLADVSGNRLLVEYRVEAAQLVVTWFLMMSAYSLNRSLGHMRQQRDEMRQLADTDMLTGLPNRRAGLRQLEQYLLETRLNGQPLSIGFLDIDLFKQINDRYGHDVGDQVLVSVARTLESGVRNRSDVIRMGGEEFLILLPGSSADVALPRLEQLRERVSLQAAGLDHDGLVVTSSIGLAELRPDDNDVAALLRRADNAMYRAKRSGRNRVVDARDTPLAD</sequence>
<feature type="transmembrane region" description="Helical" evidence="4">
    <location>
        <begin position="236"/>
        <end position="257"/>
    </location>
</feature>
<keyword evidence="4" id="KW-0812">Transmembrane</keyword>
<dbReference type="SMART" id="SM00267">
    <property type="entry name" value="GGDEF"/>
    <property type="match status" value="1"/>
</dbReference>
<dbReference type="InterPro" id="IPR043128">
    <property type="entry name" value="Rev_trsase/Diguanyl_cyclase"/>
</dbReference>
<feature type="transmembrane region" description="Helical" evidence="4">
    <location>
        <begin position="171"/>
        <end position="193"/>
    </location>
</feature>
<dbReference type="InterPro" id="IPR050469">
    <property type="entry name" value="Diguanylate_Cyclase"/>
</dbReference>
<proteinExistence type="predicted"/>
<comment type="catalytic activity">
    <reaction evidence="3">
        <text>2 GTP = 3',3'-c-di-GMP + 2 diphosphate</text>
        <dbReference type="Rhea" id="RHEA:24898"/>
        <dbReference type="ChEBI" id="CHEBI:33019"/>
        <dbReference type="ChEBI" id="CHEBI:37565"/>
        <dbReference type="ChEBI" id="CHEBI:58805"/>
        <dbReference type="EC" id="2.7.7.65"/>
    </reaction>
</comment>
<dbReference type="GO" id="GO:0043709">
    <property type="term" value="P:cell adhesion involved in single-species biofilm formation"/>
    <property type="evidence" value="ECO:0007669"/>
    <property type="project" value="TreeGrafter"/>
</dbReference>
<dbReference type="PATRIC" id="fig|405444.3.peg.1857"/>